<evidence type="ECO:0000259" key="10">
    <source>
        <dbReference type="PROSITE" id="PS50095"/>
    </source>
</evidence>
<feature type="transmembrane region" description="Helical" evidence="9">
    <location>
        <begin position="656"/>
        <end position="675"/>
    </location>
</feature>
<feature type="region of interest" description="Disordered" evidence="8">
    <location>
        <begin position="113"/>
        <end position="186"/>
    </location>
</feature>
<organism evidence="11 12">
    <name type="scientific">Bugula neritina</name>
    <name type="common">Brown bryozoan</name>
    <name type="synonym">Sertularia neritina</name>
    <dbReference type="NCBI Taxonomy" id="10212"/>
    <lineage>
        <taxon>Eukaryota</taxon>
        <taxon>Metazoa</taxon>
        <taxon>Spiralia</taxon>
        <taxon>Lophotrochozoa</taxon>
        <taxon>Bryozoa</taxon>
        <taxon>Gymnolaemata</taxon>
        <taxon>Cheilostomatida</taxon>
        <taxon>Flustrina</taxon>
        <taxon>Buguloidea</taxon>
        <taxon>Bugulidae</taxon>
        <taxon>Bugula</taxon>
    </lineage>
</organism>
<keyword evidence="6 9" id="KW-0472">Membrane</keyword>
<evidence type="ECO:0000256" key="6">
    <source>
        <dbReference type="ARBA" id="ARBA00023136"/>
    </source>
</evidence>
<dbReference type="Proteomes" id="UP000593567">
    <property type="component" value="Unassembled WGS sequence"/>
</dbReference>
<evidence type="ECO:0000313" key="12">
    <source>
        <dbReference type="Proteomes" id="UP000593567"/>
    </source>
</evidence>
<dbReference type="GO" id="GO:0050982">
    <property type="term" value="P:detection of mechanical stimulus"/>
    <property type="evidence" value="ECO:0007669"/>
    <property type="project" value="TreeGrafter"/>
</dbReference>
<keyword evidence="3 9" id="KW-0812">Transmembrane</keyword>
<accession>A0A7J7KHR3</accession>
<feature type="region of interest" description="Disordered" evidence="8">
    <location>
        <begin position="888"/>
        <end position="922"/>
    </location>
</feature>
<dbReference type="Pfam" id="PF01477">
    <property type="entry name" value="PLAT"/>
    <property type="match status" value="1"/>
</dbReference>
<keyword evidence="5 9" id="KW-1133">Transmembrane helix</keyword>
<reference evidence="11" key="1">
    <citation type="submission" date="2020-06" db="EMBL/GenBank/DDBJ databases">
        <title>Draft genome of Bugula neritina, a colonial animal packing powerful symbionts and potential medicines.</title>
        <authorList>
            <person name="Rayko M."/>
        </authorList>
    </citation>
    <scope>NUCLEOTIDE SEQUENCE [LARGE SCALE GENOMIC DNA]</scope>
    <source>
        <strain evidence="11">Kwan_BN1</strain>
    </source>
</reference>
<feature type="transmembrane region" description="Helical" evidence="9">
    <location>
        <begin position="1053"/>
        <end position="1071"/>
    </location>
</feature>
<evidence type="ECO:0000256" key="7">
    <source>
        <dbReference type="PROSITE-ProRule" id="PRU00152"/>
    </source>
</evidence>
<name>A0A7J7KHR3_BUGNE</name>
<evidence type="ECO:0000256" key="5">
    <source>
        <dbReference type="ARBA" id="ARBA00022989"/>
    </source>
</evidence>
<dbReference type="GO" id="GO:0005262">
    <property type="term" value="F:calcium channel activity"/>
    <property type="evidence" value="ECO:0007669"/>
    <property type="project" value="TreeGrafter"/>
</dbReference>
<protein>
    <recommendedName>
        <fullName evidence="10">PLAT domain-containing protein</fullName>
    </recommendedName>
</protein>
<comment type="caution">
    <text evidence="11">The sequence shown here is derived from an EMBL/GenBank/DDBJ whole genome shotgun (WGS) entry which is preliminary data.</text>
</comment>
<feature type="transmembrane region" description="Helical" evidence="9">
    <location>
        <begin position="1141"/>
        <end position="1160"/>
    </location>
</feature>
<evidence type="ECO:0000256" key="8">
    <source>
        <dbReference type="SAM" id="MobiDB-lite"/>
    </source>
</evidence>
<feature type="transmembrane region" description="Helical" evidence="9">
    <location>
        <begin position="1243"/>
        <end position="1264"/>
    </location>
</feature>
<comment type="caution">
    <text evidence="7">Lacks conserved residue(s) required for the propagation of feature annotation.</text>
</comment>
<sequence>MTTYNCTTQVVNGSTVYDCISHAKIVNCTSKVDECDETANNCSAAISDDAANVTCTSIPSCGVAEEKTVYVSSTTASSTTANITTTANTSTTATTTTPTNTSTTANITTTANTSTTATTTTPTNTSTTATTTTPTNTSTTATTTTPTNTSTTATTTTPTNTSTTATTTTPTNTSTAATTTTPTTTYTPTTANTDTTTVSDQSCNDNVVSGYYCIDETNYDTADDTDICDLKAPQANASASELVKSVDSAVDSAVSLDAGVMQGYTAALAQSITDSKPSEISGAVETLDKIFSKADGGIDKGQMTKVAQSAVGLIESALVTATTAPANGTNSNSTAEAEELLEKTLGALDTMGTAVAGALSNTDPAVTLVTDNFGMAVAVKDAGNSNGDVMDAGFSSVTLEDNSGITGDISLQASSFDTDPYATFATNTDSFKSEAAPVTMRAVGGGNSKVNFKAASKANVTIPRETKEVGADGALSHYNVTDVYSYMKVFVSIPGEENSYTVRCAMSVEPTDTEFDIELHITEDLNVTYNNLSATISYSNTTDELSIFINGRVTGTGIFYVHLSANQVEGSRKKRATGSGSSSGAAVYAPRVWNETIKAWVPSDEVEIDPSSTGEEVVFKSNFMGSMTSDLFIPPNTIDFDEVFDDLGAKTAENPYVLILVCLIAGLYFILLIPIRRLDVRDYKRNKPDDKFIYQITISIGRSSNQDFDTKLFCVIYGENGKTSPKMLEDGKRQNFQPNSVTNLVVTAKEDIGSVTHIHLWTRARDDRDSLYIEWISVVDTELQRTYTFLCNDWLSPVQTLCYGHEIFSKDMEEGKDFVSLVKDNTKSKMFDDHLWLSVARRPQKSNFSRVQRWSMCLSTLYLTMVVNAMWKNLLYPKVDGRLTPPRVASVQSLDQTENDSNTNSSGKEMKPSTDINLMPTFSNIDAPRIDSSKLEKMPVHVKYELSTADGQPPENMNAVVYPSVRYNGDPMDLEERQYIYNMDGYLMGPLRMKQNRDEDVDCDEEEMAAAARELKVYKCKSKEETGNWNASVFVSSKVDSFRPYPYVDTFDFVFLVIQIIWYLVLSYIVFSEVKALIKDGLKKYVSDPWHVVEILNAIFGLLTLLFFVLRSVAVVKAVEFMMNNRNDYVNFDPVMKWNDFYSMFLAAVLFIAIIQLLKPMDFSQQLTALKMSLSKTGPTLAWYVAILMGFLLLYSHAMVVAFGSQFGAFNDFFRAFYYLFGMLLGILKYTDLIEIDTVVLRILFGFFMVAGNFILLNLFISVINDGLAFVQQNPEEAEFDAAMASYLTRGPWNRELELYYDLLEDYQVTPIEDQQALKHQANVDDRADTAVEYFDLISASKLTDGEKRSMTVCKQHDRNEHTIRAAIKTIIWDMILSNKKMKGYLDKSPRRVASIPPV</sequence>
<dbReference type="EMBL" id="VXIV02000448">
    <property type="protein sequence ID" value="KAF6038212.1"/>
    <property type="molecule type" value="Genomic_DNA"/>
</dbReference>
<keyword evidence="4" id="KW-0732">Signal</keyword>
<dbReference type="PROSITE" id="PS50095">
    <property type="entry name" value="PLAT"/>
    <property type="match status" value="1"/>
</dbReference>
<dbReference type="CDD" id="cd00113">
    <property type="entry name" value="PLAT"/>
    <property type="match status" value="1"/>
</dbReference>
<dbReference type="InterPro" id="IPR036392">
    <property type="entry name" value="PLAT/LH2_dom_sf"/>
</dbReference>
<dbReference type="InterPro" id="IPR001024">
    <property type="entry name" value="PLAT/LH2_dom"/>
</dbReference>
<comment type="similarity">
    <text evidence="2">Belongs to the polycystin family.</text>
</comment>
<feature type="transmembrane region" description="Helical" evidence="9">
    <location>
        <begin position="1181"/>
        <end position="1207"/>
    </location>
</feature>
<feature type="compositionally biased region" description="Polar residues" evidence="8">
    <location>
        <begin position="890"/>
        <end position="907"/>
    </location>
</feature>
<dbReference type="OrthoDB" id="6119411at2759"/>
<dbReference type="PANTHER" id="PTHR10877:SF194">
    <property type="entry name" value="LOCATION OF VULVA DEFECTIVE 1"/>
    <property type="match status" value="1"/>
</dbReference>
<feature type="domain" description="PLAT" evidence="10">
    <location>
        <begin position="692"/>
        <end position="809"/>
    </location>
</feature>
<dbReference type="InterPro" id="IPR013122">
    <property type="entry name" value="PKD1_2_channel"/>
</dbReference>
<dbReference type="GO" id="GO:0016020">
    <property type="term" value="C:membrane"/>
    <property type="evidence" value="ECO:0007669"/>
    <property type="project" value="UniProtKB-SubCell"/>
</dbReference>
<dbReference type="SUPFAM" id="SSF49723">
    <property type="entry name" value="Lipase/lipooxygenase domain (PLAT/LH2 domain)"/>
    <property type="match status" value="1"/>
</dbReference>
<evidence type="ECO:0000256" key="2">
    <source>
        <dbReference type="ARBA" id="ARBA00007200"/>
    </source>
</evidence>
<evidence type="ECO:0000313" key="11">
    <source>
        <dbReference type="EMBL" id="KAF6038212.1"/>
    </source>
</evidence>
<dbReference type="SMART" id="SM00308">
    <property type="entry name" value="LH2"/>
    <property type="match status" value="1"/>
</dbReference>
<proteinExistence type="inferred from homology"/>
<feature type="transmembrane region" description="Helical" evidence="9">
    <location>
        <begin position="1092"/>
        <end position="1114"/>
    </location>
</feature>
<evidence type="ECO:0000256" key="3">
    <source>
        <dbReference type="ARBA" id="ARBA00022692"/>
    </source>
</evidence>
<dbReference type="Gene3D" id="1.10.287.70">
    <property type="match status" value="1"/>
</dbReference>
<feature type="transmembrane region" description="Helical" evidence="9">
    <location>
        <begin position="1213"/>
        <end position="1231"/>
    </location>
</feature>
<dbReference type="PANTHER" id="PTHR10877">
    <property type="entry name" value="POLYCYSTIN FAMILY MEMBER"/>
    <property type="match status" value="1"/>
</dbReference>
<dbReference type="InterPro" id="IPR051223">
    <property type="entry name" value="Polycystin"/>
</dbReference>
<comment type="subcellular location">
    <subcellularLocation>
        <location evidence="1">Membrane</location>
        <topology evidence="1">Multi-pass membrane protein</topology>
    </subcellularLocation>
</comment>
<dbReference type="Gene3D" id="2.60.60.20">
    <property type="entry name" value="PLAT/LH2 domain"/>
    <property type="match status" value="1"/>
</dbReference>
<evidence type="ECO:0000256" key="1">
    <source>
        <dbReference type="ARBA" id="ARBA00004141"/>
    </source>
</evidence>
<evidence type="ECO:0000256" key="4">
    <source>
        <dbReference type="ARBA" id="ARBA00022729"/>
    </source>
</evidence>
<dbReference type="Pfam" id="PF08016">
    <property type="entry name" value="PKD_channel"/>
    <property type="match status" value="1"/>
</dbReference>
<keyword evidence="12" id="KW-1185">Reference proteome</keyword>
<evidence type="ECO:0000256" key="9">
    <source>
        <dbReference type="SAM" id="Phobius"/>
    </source>
</evidence>
<gene>
    <name evidence="11" type="ORF">EB796_003483</name>
</gene>